<evidence type="ECO:0000256" key="2">
    <source>
        <dbReference type="SAM" id="SignalP"/>
    </source>
</evidence>
<comment type="caution">
    <text evidence="3">The sequence shown here is derived from an EMBL/GenBank/DDBJ whole genome shotgun (WGS) entry which is preliminary data.</text>
</comment>
<dbReference type="Pfam" id="PF14093">
    <property type="entry name" value="DUF4271"/>
    <property type="match status" value="1"/>
</dbReference>
<protein>
    <submittedName>
        <fullName evidence="3">DUF4271 domain-containing protein</fullName>
    </submittedName>
</protein>
<evidence type="ECO:0000256" key="1">
    <source>
        <dbReference type="SAM" id="Phobius"/>
    </source>
</evidence>
<feature type="chain" id="PRO_5020484675" evidence="2">
    <location>
        <begin position="22"/>
        <end position="338"/>
    </location>
</feature>
<gene>
    <name evidence="3" type="ORF">EKH83_20460</name>
</gene>
<feature type="transmembrane region" description="Helical" evidence="1">
    <location>
        <begin position="315"/>
        <end position="336"/>
    </location>
</feature>
<feature type="transmembrane region" description="Helical" evidence="1">
    <location>
        <begin position="180"/>
        <end position="199"/>
    </location>
</feature>
<feature type="signal peptide" evidence="2">
    <location>
        <begin position="1"/>
        <end position="21"/>
    </location>
</feature>
<evidence type="ECO:0000313" key="3">
    <source>
        <dbReference type="EMBL" id="RXF67145.1"/>
    </source>
</evidence>
<feature type="transmembrane region" description="Helical" evidence="1">
    <location>
        <begin position="219"/>
        <end position="241"/>
    </location>
</feature>
<organism evidence="3 4">
    <name type="scientific">Arcticibacter tournemirensis</name>
    <dbReference type="NCBI Taxonomy" id="699437"/>
    <lineage>
        <taxon>Bacteria</taxon>
        <taxon>Pseudomonadati</taxon>
        <taxon>Bacteroidota</taxon>
        <taxon>Sphingobacteriia</taxon>
        <taxon>Sphingobacteriales</taxon>
        <taxon>Sphingobacteriaceae</taxon>
        <taxon>Arcticibacter</taxon>
    </lineage>
</organism>
<feature type="transmembrane region" description="Helical" evidence="1">
    <location>
        <begin position="253"/>
        <end position="276"/>
    </location>
</feature>
<feature type="transmembrane region" description="Helical" evidence="1">
    <location>
        <begin position="282"/>
        <end position="303"/>
    </location>
</feature>
<accession>A0A4Q0M2X0</accession>
<dbReference type="InterPro" id="IPR025367">
    <property type="entry name" value="DUF4271"/>
</dbReference>
<keyword evidence="2" id="KW-0732">Signal</keyword>
<dbReference type="EMBL" id="RXOC01000020">
    <property type="protein sequence ID" value="RXF67145.1"/>
    <property type="molecule type" value="Genomic_DNA"/>
</dbReference>
<evidence type="ECO:0000313" key="4">
    <source>
        <dbReference type="Proteomes" id="UP000290848"/>
    </source>
</evidence>
<keyword evidence="1" id="KW-1133">Transmembrane helix</keyword>
<dbReference type="AlphaFoldDB" id="A0A4Q0M2X0"/>
<name>A0A4Q0M2X0_9SPHI</name>
<keyword evidence="1" id="KW-0812">Transmembrane</keyword>
<reference evidence="3 4" key="1">
    <citation type="submission" date="2018-12" db="EMBL/GenBank/DDBJ databases">
        <title>The Draft Genome Sequence of the Soil Bacterium Pedobacter tournemirensis R1.</title>
        <authorList>
            <person name="He J."/>
        </authorList>
    </citation>
    <scope>NUCLEOTIDE SEQUENCE [LARGE SCALE GENOMIC DNA]</scope>
    <source>
        <strain evidence="3 4">R1</strain>
    </source>
</reference>
<proteinExistence type="predicted"/>
<feature type="transmembrane region" description="Helical" evidence="1">
    <location>
        <begin position="130"/>
        <end position="150"/>
    </location>
</feature>
<keyword evidence="1" id="KW-0472">Membrane</keyword>
<sequence>MPVKYLLLLLFTVFSGLTVFSQVDSQATRGATTVEAGSVARQPAYRDSASIARWMFRRDSIQYARDSVRALADSLNLASVKIPDPKRPNLFRDSLVRYYMVKGVDFQGWSRRFTKLSKYEEGRLRAKGELWVVAFIFVLLMLFAVLRNAFNKELSAMIHAFFSNRVLGQINKEENFFNSWPFVFLYLLFGFTIGMFLYQCGKYFQLSYGYSGVSWFFRLSFIVIGLYTLKIIIIKILGFLFDAGKIVKEYISILFMSYFNLALLFLPIVIAFSLTPARFAPYYIYLSFILIGFIFFFQFLRAITNILSGYRFPKVYLFIYLCALEICPLLILIKALRF</sequence>
<dbReference type="Proteomes" id="UP000290848">
    <property type="component" value="Unassembled WGS sequence"/>
</dbReference>
<dbReference type="RefSeq" id="WP_128771329.1">
    <property type="nucleotide sequence ID" value="NZ_RXOC01000020.1"/>
</dbReference>